<evidence type="ECO:0000313" key="3">
    <source>
        <dbReference type="Proteomes" id="UP000664554"/>
    </source>
</evidence>
<feature type="compositionally biased region" description="Basic and acidic residues" evidence="1">
    <location>
        <begin position="210"/>
        <end position="219"/>
    </location>
</feature>
<organism evidence="2 3">
    <name type="scientific">Psychrobacter coccoides</name>
    <dbReference type="NCBI Taxonomy" id="2818440"/>
    <lineage>
        <taxon>Bacteria</taxon>
        <taxon>Pseudomonadati</taxon>
        <taxon>Pseudomonadota</taxon>
        <taxon>Gammaproteobacteria</taxon>
        <taxon>Moraxellales</taxon>
        <taxon>Moraxellaceae</taxon>
        <taxon>Psychrobacter</taxon>
    </lineage>
</organism>
<keyword evidence="3" id="KW-1185">Reference proteome</keyword>
<feature type="compositionally biased region" description="Basic and acidic residues" evidence="1">
    <location>
        <begin position="120"/>
        <end position="142"/>
    </location>
</feature>
<protein>
    <submittedName>
        <fullName evidence="2">Uncharacterized protein</fullName>
    </submittedName>
</protein>
<dbReference type="Proteomes" id="UP000664554">
    <property type="component" value="Unassembled WGS sequence"/>
</dbReference>
<proteinExistence type="predicted"/>
<feature type="compositionally biased region" description="Polar residues" evidence="1">
    <location>
        <begin position="152"/>
        <end position="180"/>
    </location>
</feature>
<gene>
    <name evidence="2" type="ORF">J3492_05790</name>
</gene>
<feature type="compositionally biased region" description="Basic and acidic residues" evidence="1">
    <location>
        <begin position="99"/>
        <end position="108"/>
    </location>
</feature>
<name>A0ABS3NMY7_9GAMM</name>
<evidence type="ECO:0000256" key="1">
    <source>
        <dbReference type="SAM" id="MobiDB-lite"/>
    </source>
</evidence>
<feature type="region of interest" description="Disordered" evidence="1">
    <location>
        <begin position="99"/>
        <end position="225"/>
    </location>
</feature>
<comment type="caution">
    <text evidence="2">The sequence shown here is derived from an EMBL/GenBank/DDBJ whole genome shotgun (WGS) entry which is preliminary data.</text>
</comment>
<dbReference type="EMBL" id="JAGBKM010000007">
    <property type="protein sequence ID" value="MBO1530723.1"/>
    <property type="molecule type" value="Genomic_DNA"/>
</dbReference>
<evidence type="ECO:0000313" key="2">
    <source>
        <dbReference type="EMBL" id="MBO1530723.1"/>
    </source>
</evidence>
<accession>A0ABS3NMY7</accession>
<sequence>MEDTMSSYSFSHQFYQRWTCAPEPVRAAITQELKDITTLLQTQTPFESFVFSTHDLDAHIDELYQNHEAEQAIVKAIADKQAQKRAAAEQQRLEEERLEKERHLEEQQRIAQQKAQDLAETERAEEAQRQEKDLQEKRDIERTPAAAKQSIEDASNTKVNHTAANSGTATENSEDNISSTESHHLTNDKNVPTDTHKGSTIGDAAVSATKKAETDKKVTPDSAPTDITLTADHESLIHELGVHIDDYLSEQMMQLSEDLKSWLRAEVSRQLANGTENPPQKD</sequence>
<reference evidence="2 3" key="1">
    <citation type="submission" date="2021-03" db="EMBL/GenBank/DDBJ databases">
        <authorList>
            <person name="Shang D.-D."/>
            <person name="Du Z.-J."/>
            <person name="Chen G.-J."/>
        </authorList>
    </citation>
    <scope>NUCLEOTIDE SEQUENCE [LARGE SCALE GENOMIC DNA]</scope>
    <source>
        <strain evidence="2 3">F1192</strain>
    </source>
</reference>